<evidence type="ECO:0000313" key="2">
    <source>
        <dbReference type="EMBL" id="KAK7572065.1"/>
    </source>
</evidence>
<name>A0AAN9T723_9HEMI</name>
<evidence type="ECO:0000313" key="3">
    <source>
        <dbReference type="Proteomes" id="UP001367676"/>
    </source>
</evidence>
<protein>
    <submittedName>
        <fullName evidence="2">Uncharacterized protein</fullName>
    </submittedName>
</protein>
<dbReference type="Proteomes" id="UP001367676">
    <property type="component" value="Unassembled WGS sequence"/>
</dbReference>
<reference evidence="2 3" key="1">
    <citation type="submission" date="2024-03" db="EMBL/GenBank/DDBJ databases">
        <title>Adaptation during the transition from Ophiocordyceps entomopathogen to insect associate is accompanied by gene loss and intensified selection.</title>
        <authorList>
            <person name="Ward C.M."/>
            <person name="Onetto C.A."/>
            <person name="Borneman A.R."/>
        </authorList>
    </citation>
    <scope>NUCLEOTIDE SEQUENCE [LARGE SCALE GENOMIC DNA]</scope>
    <source>
        <strain evidence="2">AWRI1</strain>
        <tissue evidence="2">Single Adult Female</tissue>
    </source>
</reference>
<dbReference type="EMBL" id="JBBCAQ010000038">
    <property type="protein sequence ID" value="KAK7572065.1"/>
    <property type="molecule type" value="Genomic_DNA"/>
</dbReference>
<dbReference type="AlphaFoldDB" id="A0AAN9T723"/>
<feature type="compositionally biased region" description="Basic and acidic residues" evidence="1">
    <location>
        <begin position="37"/>
        <end position="56"/>
    </location>
</feature>
<keyword evidence="3" id="KW-1185">Reference proteome</keyword>
<organism evidence="2 3">
    <name type="scientific">Parthenolecanium corni</name>
    <dbReference type="NCBI Taxonomy" id="536013"/>
    <lineage>
        <taxon>Eukaryota</taxon>
        <taxon>Metazoa</taxon>
        <taxon>Ecdysozoa</taxon>
        <taxon>Arthropoda</taxon>
        <taxon>Hexapoda</taxon>
        <taxon>Insecta</taxon>
        <taxon>Pterygota</taxon>
        <taxon>Neoptera</taxon>
        <taxon>Paraneoptera</taxon>
        <taxon>Hemiptera</taxon>
        <taxon>Sternorrhyncha</taxon>
        <taxon>Coccoidea</taxon>
        <taxon>Coccidae</taxon>
        <taxon>Parthenolecanium</taxon>
    </lineage>
</organism>
<accession>A0AAN9T723</accession>
<gene>
    <name evidence="2" type="ORF">V9T40_014537</name>
</gene>
<evidence type="ECO:0000256" key="1">
    <source>
        <dbReference type="SAM" id="MobiDB-lite"/>
    </source>
</evidence>
<comment type="caution">
    <text evidence="2">The sequence shown here is derived from an EMBL/GenBank/DDBJ whole genome shotgun (WGS) entry which is preliminary data.</text>
</comment>
<proteinExistence type="predicted"/>
<sequence>MGSLRRNRGMRNSSQLTPVPAADDDEEAPQTPASISKAEENKEAEISISVEDERLQPRASPAKTQMNHISHNIPNDVFSEVPKKKSRKHEWFWRLIISAAAWCKEITLKLAQ</sequence>
<feature type="region of interest" description="Disordered" evidence="1">
    <location>
        <begin position="1"/>
        <end position="71"/>
    </location>
</feature>
<feature type="compositionally biased region" description="Polar residues" evidence="1">
    <location>
        <begin position="62"/>
        <end position="71"/>
    </location>
</feature>